<evidence type="ECO:0000313" key="3">
    <source>
        <dbReference type="Proteomes" id="UP001224775"/>
    </source>
</evidence>
<protein>
    <submittedName>
        <fullName evidence="2">Lipase class 3 family protein</fullName>
        <ecNumber evidence="2">3.1.1.-</ecNumber>
    </submittedName>
</protein>
<dbReference type="SUPFAM" id="SSF53474">
    <property type="entry name" value="alpha/beta-Hydrolases"/>
    <property type="match status" value="1"/>
</dbReference>
<keyword evidence="2" id="KW-0378">Hydrolase</keyword>
<dbReference type="Gene3D" id="3.40.50.1820">
    <property type="entry name" value="alpha/beta hydrolase"/>
    <property type="match status" value="1"/>
</dbReference>
<feature type="domain" description="Fungal lipase-type" evidence="1">
    <location>
        <begin position="86"/>
        <end position="225"/>
    </location>
</feature>
<name>A0AAD8YNK0_9STRA</name>
<dbReference type="InterPro" id="IPR029058">
    <property type="entry name" value="AB_hydrolase_fold"/>
</dbReference>
<reference evidence="2" key="1">
    <citation type="submission" date="2023-06" db="EMBL/GenBank/DDBJ databases">
        <title>Survivors Of The Sea: Transcriptome response of Skeletonema marinoi to long-term dormancy.</title>
        <authorList>
            <person name="Pinder M.I.M."/>
            <person name="Kourtchenko O."/>
            <person name="Robertson E.K."/>
            <person name="Larsson T."/>
            <person name="Maumus F."/>
            <person name="Osuna-Cruz C.M."/>
            <person name="Vancaester E."/>
            <person name="Stenow R."/>
            <person name="Vandepoele K."/>
            <person name="Ploug H."/>
            <person name="Bruchert V."/>
            <person name="Godhe A."/>
            <person name="Topel M."/>
        </authorList>
    </citation>
    <scope>NUCLEOTIDE SEQUENCE</scope>
    <source>
        <strain evidence="2">R05AC</strain>
    </source>
</reference>
<dbReference type="Proteomes" id="UP001224775">
    <property type="component" value="Unassembled WGS sequence"/>
</dbReference>
<accession>A0AAD8YNK0</accession>
<evidence type="ECO:0000313" key="2">
    <source>
        <dbReference type="EMBL" id="KAK1748759.1"/>
    </source>
</evidence>
<dbReference type="AlphaFoldDB" id="A0AAD8YNK0"/>
<gene>
    <name evidence="2" type="ORF">QTG54_000698</name>
</gene>
<dbReference type="EMBL" id="JATAAI010000001">
    <property type="protein sequence ID" value="KAK1748759.1"/>
    <property type="molecule type" value="Genomic_DNA"/>
</dbReference>
<dbReference type="EC" id="3.1.1.-" evidence="2"/>
<dbReference type="PANTHER" id="PTHR45856">
    <property type="entry name" value="ALPHA/BETA-HYDROLASES SUPERFAMILY PROTEIN"/>
    <property type="match status" value="1"/>
</dbReference>
<dbReference type="InterPro" id="IPR002921">
    <property type="entry name" value="Fungal_lipase-type"/>
</dbReference>
<dbReference type="PANTHER" id="PTHR45856:SF24">
    <property type="entry name" value="FUNGAL LIPASE-LIKE DOMAIN-CONTAINING PROTEIN"/>
    <property type="match status" value="1"/>
</dbReference>
<sequence length="273" mass="29958">MSRFAHIIIFSVVASVVTLVASFDTVTLQRYAHASSLSYLSLEKMQTSEYLSLSRLEPLLQVIDPESESGATIFRDNSNKDIKRIIVACRGSANPKNFGTNLKFKLVPATRLSQPTPSGAMVHEGFQDASLGLWKELAKPLLSRIKEEEDATEIIFTGHSLGAANALLTSVHYRTAISSTSSLSRPSIVTFGGPKLCNDILARFIRNDALEGSTIVHLVHDKDPVLANNQKLWNDLGFQDVGIELQCDPNNPAVHTAAEEKPKSFFSSFAWNI</sequence>
<dbReference type="InterPro" id="IPR051218">
    <property type="entry name" value="Sec_MonoDiacylglyc_Lipase"/>
</dbReference>
<dbReference type="GO" id="GO:0006629">
    <property type="term" value="P:lipid metabolic process"/>
    <property type="evidence" value="ECO:0007669"/>
    <property type="project" value="InterPro"/>
</dbReference>
<dbReference type="CDD" id="cd00519">
    <property type="entry name" value="Lipase_3"/>
    <property type="match status" value="1"/>
</dbReference>
<organism evidence="2 3">
    <name type="scientific">Skeletonema marinoi</name>
    <dbReference type="NCBI Taxonomy" id="267567"/>
    <lineage>
        <taxon>Eukaryota</taxon>
        <taxon>Sar</taxon>
        <taxon>Stramenopiles</taxon>
        <taxon>Ochrophyta</taxon>
        <taxon>Bacillariophyta</taxon>
        <taxon>Coscinodiscophyceae</taxon>
        <taxon>Thalassiosirophycidae</taxon>
        <taxon>Thalassiosirales</taxon>
        <taxon>Skeletonemataceae</taxon>
        <taxon>Skeletonema</taxon>
        <taxon>Skeletonema marinoi-dohrnii complex</taxon>
    </lineage>
</organism>
<proteinExistence type="predicted"/>
<dbReference type="GO" id="GO:0016787">
    <property type="term" value="F:hydrolase activity"/>
    <property type="evidence" value="ECO:0007669"/>
    <property type="project" value="UniProtKB-KW"/>
</dbReference>
<dbReference type="Pfam" id="PF01764">
    <property type="entry name" value="Lipase_3"/>
    <property type="match status" value="1"/>
</dbReference>
<comment type="caution">
    <text evidence="2">The sequence shown here is derived from an EMBL/GenBank/DDBJ whole genome shotgun (WGS) entry which is preliminary data.</text>
</comment>
<evidence type="ECO:0000259" key="1">
    <source>
        <dbReference type="Pfam" id="PF01764"/>
    </source>
</evidence>
<keyword evidence="3" id="KW-1185">Reference proteome</keyword>